<protein>
    <recommendedName>
        <fullName evidence="2">HTH marR-type domain-containing protein</fullName>
    </recommendedName>
</protein>
<dbReference type="InterPro" id="IPR036390">
    <property type="entry name" value="WH_DNA-bd_sf"/>
</dbReference>
<evidence type="ECO:0000259" key="2">
    <source>
        <dbReference type="Pfam" id="PF01047"/>
    </source>
</evidence>
<dbReference type="Gene3D" id="1.10.10.10">
    <property type="entry name" value="Winged helix-like DNA-binding domain superfamily/Winged helix DNA-binding domain"/>
    <property type="match status" value="1"/>
</dbReference>
<dbReference type="AlphaFoldDB" id="A0A147F909"/>
<sequence>MTDADRAAPRPPTRSVVLELIRAAGPISRIELAAATALTPASMTTVVRELIRDGLVTEVGQGTPTRGKPRTLLEARPDARYAVGVLLGFGSTSYVAVNLWGEVVAERDGAGAGNDPPATVVRRVADDVRRLIVELDVDPAIVTGAGVVVPGPIDSVRGTAVQLPAERPWSDFGLRAALSEATGLPVVMENDATAAAVGEYYSRATRGESTFATIHMGVGIGAGIVIGGEPLRGASANAGEIGHLSVDFDGPLCHCGNRGCLELVAAPFAVELAYAQRTGRSLAWSEIVSGALTLGDGDAVAVLTRAADALGVAITGLVNLLDVGLVVLTGDGFGAAADFFATRAQESVDRAFFARRTHPVRVTVSAHPSRAAALGGAALALRSALAG</sequence>
<dbReference type="InterPro" id="IPR043129">
    <property type="entry name" value="ATPase_NBD"/>
</dbReference>
<dbReference type="Proteomes" id="UP000072189">
    <property type="component" value="Unassembled WGS sequence"/>
</dbReference>
<dbReference type="PANTHER" id="PTHR18964:SF173">
    <property type="entry name" value="GLUCOKINASE"/>
    <property type="match status" value="1"/>
</dbReference>
<name>A0A147F909_MICTE</name>
<dbReference type="PANTHER" id="PTHR18964">
    <property type="entry name" value="ROK (REPRESSOR, ORF, KINASE) FAMILY"/>
    <property type="match status" value="1"/>
</dbReference>
<dbReference type="Pfam" id="PF00480">
    <property type="entry name" value="ROK"/>
    <property type="match status" value="1"/>
</dbReference>
<dbReference type="InterPro" id="IPR036388">
    <property type="entry name" value="WH-like_DNA-bd_sf"/>
</dbReference>
<comment type="caution">
    <text evidence="3">The sequence shown here is derived from an EMBL/GenBank/DDBJ whole genome shotgun (WGS) entry which is preliminary data.</text>
</comment>
<proteinExistence type="inferred from homology"/>
<dbReference type="RefSeq" id="WP_058613744.1">
    <property type="nucleotide sequence ID" value="NZ_LDRV01000036.1"/>
</dbReference>
<dbReference type="Pfam" id="PF01047">
    <property type="entry name" value="MarR"/>
    <property type="match status" value="1"/>
</dbReference>
<accession>A0A147F909</accession>
<dbReference type="PROSITE" id="PS01125">
    <property type="entry name" value="ROK"/>
    <property type="match status" value="1"/>
</dbReference>
<dbReference type="InterPro" id="IPR000600">
    <property type="entry name" value="ROK"/>
</dbReference>
<dbReference type="Gene3D" id="3.30.420.40">
    <property type="match status" value="2"/>
</dbReference>
<evidence type="ECO:0000313" key="4">
    <source>
        <dbReference type="Proteomes" id="UP000072189"/>
    </source>
</evidence>
<dbReference type="PATRIC" id="fig|2033.7.peg.1918"/>
<dbReference type="EMBL" id="LDRV01000036">
    <property type="protein sequence ID" value="KTS13070.1"/>
    <property type="molecule type" value="Genomic_DNA"/>
</dbReference>
<evidence type="ECO:0000313" key="3">
    <source>
        <dbReference type="EMBL" id="KTS13070.1"/>
    </source>
</evidence>
<dbReference type="SUPFAM" id="SSF53067">
    <property type="entry name" value="Actin-like ATPase domain"/>
    <property type="match status" value="1"/>
</dbReference>
<dbReference type="GO" id="GO:0003700">
    <property type="term" value="F:DNA-binding transcription factor activity"/>
    <property type="evidence" value="ECO:0007669"/>
    <property type="project" value="InterPro"/>
</dbReference>
<evidence type="ECO:0000256" key="1">
    <source>
        <dbReference type="ARBA" id="ARBA00006479"/>
    </source>
</evidence>
<dbReference type="SUPFAM" id="SSF46785">
    <property type="entry name" value="Winged helix' DNA-binding domain"/>
    <property type="match status" value="1"/>
</dbReference>
<dbReference type="InterPro" id="IPR000835">
    <property type="entry name" value="HTH_MarR-typ"/>
</dbReference>
<feature type="domain" description="HTH marR-type" evidence="2">
    <location>
        <begin position="13"/>
        <end position="57"/>
    </location>
</feature>
<comment type="similarity">
    <text evidence="1">Belongs to the ROK (NagC/XylR) family.</text>
</comment>
<reference evidence="3 4" key="1">
    <citation type="journal article" date="2016" name="Front. Microbiol.">
        <title>Genomic Resource of Rice Seed Associated Bacteria.</title>
        <authorList>
            <person name="Midha S."/>
            <person name="Bansal K."/>
            <person name="Sharma S."/>
            <person name="Kumar N."/>
            <person name="Patil P.P."/>
            <person name="Chaudhry V."/>
            <person name="Patil P.B."/>
        </authorList>
    </citation>
    <scope>NUCLEOTIDE SEQUENCE [LARGE SCALE GENOMIC DNA]</scope>
    <source>
        <strain evidence="3 4">RSA3</strain>
    </source>
</reference>
<gene>
    <name evidence="3" type="ORF">RSA3_06585</name>
</gene>
<organism evidence="3 4">
    <name type="scientific">Microbacterium testaceum</name>
    <name type="common">Aureobacterium testaceum</name>
    <name type="synonym">Brevibacterium testaceum</name>
    <dbReference type="NCBI Taxonomy" id="2033"/>
    <lineage>
        <taxon>Bacteria</taxon>
        <taxon>Bacillati</taxon>
        <taxon>Actinomycetota</taxon>
        <taxon>Actinomycetes</taxon>
        <taxon>Micrococcales</taxon>
        <taxon>Microbacteriaceae</taxon>
        <taxon>Microbacterium</taxon>
    </lineage>
</organism>
<dbReference type="InterPro" id="IPR049874">
    <property type="entry name" value="ROK_cs"/>
</dbReference>